<name>A0A4Y2WUS5_ARAVE</name>
<evidence type="ECO:0000313" key="3">
    <source>
        <dbReference type="Proteomes" id="UP000499080"/>
    </source>
</evidence>
<evidence type="ECO:0000313" key="2">
    <source>
        <dbReference type="EMBL" id="GBO39852.1"/>
    </source>
</evidence>
<comment type="caution">
    <text evidence="2">The sequence shown here is derived from an EMBL/GenBank/DDBJ whole genome shotgun (WGS) entry which is preliminary data.</text>
</comment>
<feature type="region of interest" description="Disordered" evidence="1">
    <location>
        <begin position="58"/>
        <end position="100"/>
    </location>
</feature>
<sequence>MAFLLARRKEDLMTIAADLDLTFEASFTKLKLKELIVKCPDYVEDDVKKMLDGIVEERTKGEEKAEKEKMRKEEKDEKMRKEEKDEKMRKEEREERMQKEEREYELEELRIQAQRIANIRIAPKAFKHRINRFTKLFISLICRKISV</sequence>
<gene>
    <name evidence="2" type="ORF">AVEN_22127_1</name>
</gene>
<dbReference type="EMBL" id="BGPR01064964">
    <property type="protein sequence ID" value="GBO39852.1"/>
    <property type="molecule type" value="Genomic_DNA"/>
</dbReference>
<proteinExistence type="predicted"/>
<dbReference type="Proteomes" id="UP000499080">
    <property type="component" value="Unassembled WGS sequence"/>
</dbReference>
<dbReference type="OrthoDB" id="6465834at2759"/>
<reference evidence="2 3" key="1">
    <citation type="journal article" date="2019" name="Sci. Rep.">
        <title>Orb-weaving spider Araneus ventricosus genome elucidates the spidroin gene catalogue.</title>
        <authorList>
            <person name="Kono N."/>
            <person name="Nakamura H."/>
            <person name="Ohtoshi R."/>
            <person name="Moran D.A.P."/>
            <person name="Shinohara A."/>
            <person name="Yoshida Y."/>
            <person name="Fujiwara M."/>
            <person name="Mori M."/>
            <person name="Tomita M."/>
            <person name="Arakawa K."/>
        </authorList>
    </citation>
    <scope>NUCLEOTIDE SEQUENCE [LARGE SCALE GENOMIC DNA]</scope>
</reference>
<dbReference type="AlphaFoldDB" id="A0A4Y2WUS5"/>
<accession>A0A4Y2WUS5</accession>
<keyword evidence="3" id="KW-1185">Reference proteome</keyword>
<evidence type="ECO:0000256" key="1">
    <source>
        <dbReference type="SAM" id="MobiDB-lite"/>
    </source>
</evidence>
<protein>
    <submittedName>
        <fullName evidence="2">Uncharacterized protein</fullName>
    </submittedName>
</protein>
<organism evidence="2 3">
    <name type="scientific">Araneus ventricosus</name>
    <name type="common">Orbweaver spider</name>
    <name type="synonym">Epeira ventricosa</name>
    <dbReference type="NCBI Taxonomy" id="182803"/>
    <lineage>
        <taxon>Eukaryota</taxon>
        <taxon>Metazoa</taxon>
        <taxon>Ecdysozoa</taxon>
        <taxon>Arthropoda</taxon>
        <taxon>Chelicerata</taxon>
        <taxon>Arachnida</taxon>
        <taxon>Araneae</taxon>
        <taxon>Araneomorphae</taxon>
        <taxon>Entelegynae</taxon>
        <taxon>Araneoidea</taxon>
        <taxon>Araneidae</taxon>
        <taxon>Araneus</taxon>
    </lineage>
</organism>